<proteinExistence type="predicted"/>
<dbReference type="STRING" id="477680.SAMN05421788_108230"/>
<accession>A0A173MDG0</accession>
<dbReference type="EMBL" id="FTOR01000008">
    <property type="protein sequence ID" value="SIT29150.1"/>
    <property type="molecule type" value="Genomic_DNA"/>
</dbReference>
<evidence type="ECO:0000313" key="2">
    <source>
        <dbReference type="Proteomes" id="UP000186917"/>
    </source>
</evidence>
<dbReference type="RefSeq" id="WP_076381246.1">
    <property type="nucleotide sequence ID" value="NZ_AP017422.1"/>
</dbReference>
<evidence type="ECO:0000313" key="1">
    <source>
        <dbReference type="EMBL" id="SIT29150.1"/>
    </source>
</evidence>
<protein>
    <submittedName>
        <fullName evidence="1">Uncharacterized protein</fullName>
    </submittedName>
</protein>
<reference evidence="2" key="1">
    <citation type="submission" date="2017-01" db="EMBL/GenBank/DDBJ databases">
        <authorList>
            <person name="Varghese N."/>
            <person name="Submissions S."/>
        </authorList>
    </citation>
    <scope>NUCLEOTIDE SEQUENCE [LARGE SCALE GENOMIC DNA]</scope>
    <source>
        <strain evidence="2">DSM 21054</strain>
    </source>
</reference>
<dbReference type="KEGG" id="fln:FLA_1635"/>
<dbReference type="Proteomes" id="UP000186917">
    <property type="component" value="Unassembled WGS sequence"/>
</dbReference>
<organism evidence="1 2">
    <name type="scientific">Filimonas lacunae</name>
    <dbReference type="NCBI Taxonomy" id="477680"/>
    <lineage>
        <taxon>Bacteria</taxon>
        <taxon>Pseudomonadati</taxon>
        <taxon>Bacteroidota</taxon>
        <taxon>Chitinophagia</taxon>
        <taxon>Chitinophagales</taxon>
        <taxon>Chitinophagaceae</taxon>
        <taxon>Filimonas</taxon>
    </lineage>
</organism>
<name>A0A173MDG0_9BACT</name>
<gene>
    <name evidence="1" type="ORF">SAMN05421788_108230</name>
</gene>
<keyword evidence="2" id="KW-1185">Reference proteome</keyword>
<dbReference type="AlphaFoldDB" id="A0A173MDG0"/>
<sequence>MSIVMDMELASMPIRLLFQLSRTRSNKTEQEIADLLNIDLEEYRAMEHSLNEGFTGEQQNVLYQYYKSCPNAFENMLFIWKTLYVELRQLGMGDMVHELLWDTAFTLHEKIADNMLIPQ</sequence>